<evidence type="ECO:0000313" key="2">
    <source>
        <dbReference type="EMBL" id="MBR7834063.1"/>
    </source>
</evidence>
<proteinExistence type="predicted"/>
<feature type="transmembrane region" description="Helical" evidence="1">
    <location>
        <begin position="220"/>
        <end position="239"/>
    </location>
</feature>
<dbReference type="AlphaFoldDB" id="A0A941EPB8"/>
<evidence type="ECO:0000313" key="3">
    <source>
        <dbReference type="Proteomes" id="UP000675781"/>
    </source>
</evidence>
<accession>A0A941EPB8</accession>
<name>A0A941EPB8_9ACTN</name>
<dbReference type="RefSeq" id="WP_212528585.1">
    <property type="nucleotide sequence ID" value="NZ_JAGSOG010000047.1"/>
</dbReference>
<organism evidence="2 3">
    <name type="scientific">Actinospica durhamensis</name>
    <dbReference type="NCBI Taxonomy" id="1508375"/>
    <lineage>
        <taxon>Bacteria</taxon>
        <taxon>Bacillati</taxon>
        <taxon>Actinomycetota</taxon>
        <taxon>Actinomycetes</taxon>
        <taxon>Catenulisporales</taxon>
        <taxon>Actinospicaceae</taxon>
        <taxon>Actinospica</taxon>
    </lineage>
</organism>
<keyword evidence="3" id="KW-1185">Reference proteome</keyword>
<feature type="transmembrane region" description="Helical" evidence="1">
    <location>
        <begin position="49"/>
        <end position="68"/>
    </location>
</feature>
<comment type="caution">
    <text evidence="2">The sequence shown here is derived from an EMBL/GenBank/DDBJ whole genome shotgun (WGS) entry which is preliminary data.</text>
</comment>
<dbReference type="Proteomes" id="UP000675781">
    <property type="component" value="Unassembled WGS sequence"/>
</dbReference>
<reference evidence="2" key="1">
    <citation type="submission" date="2021-04" db="EMBL/GenBank/DDBJ databases">
        <title>Genome based classification of Actinospica acidithermotolerans sp. nov., an actinobacterium isolated from an Indonesian hot spring.</title>
        <authorList>
            <person name="Kusuma A.B."/>
            <person name="Putra K.E."/>
            <person name="Nafisah S."/>
            <person name="Loh J."/>
            <person name="Nouioui I."/>
            <person name="Goodfellow M."/>
        </authorList>
    </citation>
    <scope>NUCLEOTIDE SEQUENCE</scope>
    <source>
        <strain evidence="2">CSCA 57</strain>
    </source>
</reference>
<evidence type="ECO:0000256" key="1">
    <source>
        <dbReference type="SAM" id="Phobius"/>
    </source>
</evidence>
<feature type="transmembrane region" description="Helical" evidence="1">
    <location>
        <begin position="20"/>
        <end position="42"/>
    </location>
</feature>
<keyword evidence="1" id="KW-0812">Transmembrane</keyword>
<keyword evidence="1" id="KW-1133">Transmembrane helix</keyword>
<dbReference type="EMBL" id="JAGSOG010000047">
    <property type="protein sequence ID" value="MBR7834063.1"/>
    <property type="molecule type" value="Genomic_DNA"/>
</dbReference>
<protein>
    <submittedName>
        <fullName evidence="2">PH domain-containing protein</fullName>
    </submittedName>
</protein>
<gene>
    <name evidence="2" type="ORF">KDL01_12360</name>
</gene>
<keyword evidence="1" id="KW-0472">Membrane</keyword>
<sequence length="240" mass="25865">MTSPATSPQSAEKPTVYRGLGALIGGALVTLFCLGGAIDLLVEEGSADIIGASILFLVATLAFAYGVFPAAFAHEDRLVVRNPMRTISVPWSAVTNLTAKLSFIVHTEQTRYTVWAVPVSLRDRRKVERARLRERTRQQRAEGRPQRVGGYIGYGAPFGSEVGPRRRGGGIESIDRLSFADQAVSEMNERIMHWNDLQHGRPAAGASAAAQPKVTVRPNVATIAPVVAALVFLIVAVIVH</sequence>